<dbReference type="OrthoDB" id="5740990at2"/>
<dbReference type="InterPro" id="IPR045502">
    <property type="entry name" value="DUF6489"/>
</dbReference>
<dbReference type="EMBL" id="SKBM01000020">
    <property type="protein sequence ID" value="TCZ57213.1"/>
    <property type="molecule type" value="Genomic_DNA"/>
</dbReference>
<gene>
    <name evidence="1" type="ORF">EXY23_18930</name>
</gene>
<reference evidence="1 2" key="1">
    <citation type="submission" date="2019-03" db="EMBL/GenBank/DDBJ databases">
        <title>Paracraurococcus aquatilis NE82 genome sequence.</title>
        <authorList>
            <person name="Zhao Y."/>
            <person name="Du Z."/>
        </authorList>
    </citation>
    <scope>NUCLEOTIDE SEQUENCE [LARGE SCALE GENOMIC DNA]</scope>
    <source>
        <strain evidence="1 2">NE82</strain>
    </source>
</reference>
<sequence>MKVNIEIDCTPEEARHFLGLPDLRPMQDAVLAKVQQQMLDAVTALSPESLLRSWAPLAPQSPEQMRDAMAAMFRLFTPAAGSSGGKPGQG</sequence>
<comment type="caution">
    <text evidence="1">The sequence shown here is derived from an EMBL/GenBank/DDBJ whole genome shotgun (WGS) entry which is preliminary data.</text>
</comment>
<evidence type="ECO:0000313" key="2">
    <source>
        <dbReference type="Proteomes" id="UP000295023"/>
    </source>
</evidence>
<keyword evidence="2" id="KW-1185">Reference proteome</keyword>
<dbReference type="AlphaFoldDB" id="A0A4R4D9Y4"/>
<organism evidence="1 2">
    <name type="scientific">Roseicella aquatilis</name>
    <dbReference type="NCBI Taxonomy" id="2527868"/>
    <lineage>
        <taxon>Bacteria</taxon>
        <taxon>Pseudomonadati</taxon>
        <taxon>Pseudomonadota</taxon>
        <taxon>Alphaproteobacteria</taxon>
        <taxon>Acetobacterales</taxon>
        <taxon>Roseomonadaceae</taxon>
        <taxon>Roseicella</taxon>
    </lineage>
</organism>
<accession>A0A4R4D9Y4</accession>
<dbReference type="Proteomes" id="UP000295023">
    <property type="component" value="Unassembled WGS sequence"/>
</dbReference>
<evidence type="ECO:0000313" key="1">
    <source>
        <dbReference type="EMBL" id="TCZ57213.1"/>
    </source>
</evidence>
<dbReference type="Pfam" id="PF20099">
    <property type="entry name" value="DUF6489"/>
    <property type="match status" value="1"/>
</dbReference>
<name>A0A4R4D9Y4_9PROT</name>
<proteinExistence type="predicted"/>
<protein>
    <submittedName>
        <fullName evidence="1">Uncharacterized protein</fullName>
    </submittedName>
</protein>
<dbReference type="RefSeq" id="WP_132293068.1">
    <property type="nucleotide sequence ID" value="NZ_SKBM01000020.1"/>
</dbReference>